<dbReference type="Gramene" id="QL08p003061:mrna">
    <property type="protein sequence ID" value="QL08p003061:mrna"/>
    <property type="gene ID" value="QL08p003061"/>
</dbReference>
<keyword evidence="7" id="KW-1185">Reference proteome</keyword>
<proteinExistence type="predicted"/>
<dbReference type="Gene3D" id="1.10.10.10">
    <property type="entry name" value="Winged helix-like DNA-binding domain superfamily/Winged helix DNA-binding domain"/>
    <property type="match status" value="1"/>
</dbReference>
<dbReference type="Pfam" id="PF23598">
    <property type="entry name" value="LRR_14"/>
    <property type="match status" value="1"/>
</dbReference>
<dbReference type="Proteomes" id="UP000594261">
    <property type="component" value="Chromosome 8"/>
</dbReference>
<dbReference type="Gene3D" id="3.80.10.10">
    <property type="entry name" value="Ribonuclease Inhibitor"/>
    <property type="match status" value="2"/>
</dbReference>
<dbReference type="FunFam" id="1.10.10.10:FF:000322">
    <property type="entry name" value="Probable disease resistance protein At1g63360"/>
    <property type="match status" value="1"/>
</dbReference>
<protein>
    <submittedName>
        <fullName evidence="6">Uncharacterized protein</fullName>
    </submittedName>
</protein>
<dbReference type="EMBL" id="LRBV02000008">
    <property type="status" value="NOT_ANNOTATED_CDS"/>
    <property type="molecule type" value="Genomic_DNA"/>
</dbReference>
<dbReference type="EnsemblPlants" id="QL08p003061:mrna">
    <property type="protein sequence ID" value="QL08p003061:mrna"/>
    <property type="gene ID" value="QL08p003061"/>
</dbReference>
<dbReference type="InParanoid" id="A0A7N2M7V9"/>
<name>A0A7N2M7V9_QUELO</name>
<dbReference type="GO" id="GO:0098542">
    <property type="term" value="P:defense response to other organism"/>
    <property type="evidence" value="ECO:0007669"/>
    <property type="project" value="TreeGrafter"/>
</dbReference>
<evidence type="ECO:0000256" key="1">
    <source>
        <dbReference type="ARBA" id="ARBA00022737"/>
    </source>
</evidence>
<feature type="domain" description="Disease resistance protein winged helix" evidence="4">
    <location>
        <begin position="487"/>
        <end position="558"/>
    </location>
</feature>
<keyword evidence="2" id="KW-0611">Plant defense</keyword>
<dbReference type="AlphaFoldDB" id="A0A7N2M7V9"/>
<dbReference type="GO" id="GO:0043531">
    <property type="term" value="F:ADP binding"/>
    <property type="evidence" value="ECO:0007669"/>
    <property type="project" value="InterPro"/>
</dbReference>
<dbReference type="InterPro" id="IPR002182">
    <property type="entry name" value="NB-ARC"/>
</dbReference>
<reference evidence="6 7" key="1">
    <citation type="journal article" date="2016" name="G3 (Bethesda)">
        <title>First Draft Assembly and Annotation of the Genome of a California Endemic Oak Quercus lobata Nee (Fagaceae).</title>
        <authorList>
            <person name="Sork V.L."/>
            <person name="Fitz-Gibbon S.T."/>
            <person name="Puiu D."/>
            <person name="Crepeau M."/>
            <person name="Gugger P.F."/>
            <person name="Sherman R."/>
            <person name="Stevens K."/>
            <person name="Langley C.H."/>
            <person name="Pellegrini M."/>
            <person name="Salzberg S.L."/>
        </authorList>
    </citation>
    <scope>NUCLEOTIDE SEQUENCE [LARGE SCALE GENOMIC DNA]</scope>
    <source>
        <strain evidence="6 7">cv. SW786</strain>
    </source>
</reference>
<evidence type="ECO:0000313" key="7">
    <source>
        <dbReference type="Proteomes" id="UP000594261"/>
    </source>
</evidence>
<dbReference type="SUPFAM" id="SSF52058">
    <property type="entry name" value="L domain-like"/>
    <property type="match status" value="1"/>
</dbReference>
<evidence type="ECO:0000313" key="6">
    <source>
        <dbReference type="EnsemblPlants" id="QL08p003061:mrna"/>
    </source>
</evidence>
<evidence type="ECO:0000259" key="4">
    <source>
        <dbReference type="Pfam" id="PF23559"/>
    </source>
</evidence>
<dbReference type="Pfam" id="PF00931">
    <property type="entry name" value="NB-ARC"/>
    <property type="match status" value="1"/>
</dbReference>
<dbReference type="SUPFAM" id="SSF52540">
    <property type="entry name" value="P-loop containing nucleoside triphosphate hydrolases"/>
    <property type="match status" value="1"/>
</dbReference>
<dbReference type="PANTHER" id="PTHR23155">
    <property type="entry name" value="DISEASE RESISTANCE PROTEIN RP"/>
    <property type="match status" value="1"/>
</dbReference>
<organism evidence="6 7">
    <name type="scientific">Quercus lobata</name>
    <name type="common">Valley oak</name>
    <dbReference type="NCBI Taxonomy" id="97700"/>
    <lineage>
        <taxon>Eukaryota</taxon>
        <taxon>Viridiplantae</taxon>
        <taxon>Streptophyta</taxon>
        <taxon>Embryophyta</taxon>
        <taxon>Tracheophyta</taxon>
        <taxon>Spermatophyta</taxon>
        <taxon>Magnoliopsida</taxon>
        <taxon>eudicotyledons</taxon>
        <taxon>Gunneridae</taxon>
        <taxon>Pentapetalae</taxon>
        <taxon>rosids</taxon>
        <taxon>fabids</taxon>
        <taxon>Fagales</taxon>
        <taxon>Fagaceae</taxon>
        <taxon>Quercus</taxon>
    </lineage>
</organism>
<dbReference type="Gene3D" id="1.10.8.430">
    <property type="entry name" value="Helical domain of apoptotic protease-activating factors"/>
    <property type="match status" value="1"/>
</dbReference>
<dbReference type="InterPro" id="IPR036388">
    <property type="entry name" value="WH-like_DNA-bd_sf"/>
</dbReference>
<dbReference type="InterPro" id="IPR044974">
    <property type="entry name" value="Disease_R_plants"/>
</dbReference>
<dbReference type="PRINTS" id="PR00364">
    <property type="entry name" value="DISEASERSIST"/>
</dbReference>
<evidence type="ECO:0000259" key="5">
    <source>
        <dbReference type="Pfam" id="PF23598"/>
    </source>
</evidence>
<evidence type="ECO:0000259" key="3">
    <source>
        <dbReference type="Pfam" id="PF00931"/>
    </source>
</evidence>
<dbReference type="InterPro" id="IPR055414">
    <property type="entry name" value="LRR_R13L4/SHOC2-like"/>
</dbReference>
<dbReference type="InterPro" id="IPR058922">
    <property type="entry name" value="WHD_DRP"/>
</dbReference>
<dbReference type="InterPro" id="IPR032675">
    <property type="entry name" value="LRR_dom_sf"/>
</dbReference>
<accession>A0A7N2M7V9</accession>
<dbReference type="Gene3D" id="3.40.50.300">
    <property type="entry name" value="P-loop containing nucleotide triphosphate hydrolases"/>
    <property type="match status" value="1"/>
</dbReference>
<dbReference type="InterPro" id="IPR042197">
    <property type="entry name" value="Apaf_helical"/>
</dbReference>
<dbReference type="OMA" id="NIAHRCA"/>
<keyword evidence="1" id="KW-0677">Repeat</keyword>
<reference evidence="6" key="2">
    <citation type="submission" date="2021-01" db="UniProtKB">
        <authorList>
            <consortium name="EnsemblPlants"/>
        </authorList>
    </citation>
    <scope>IDENTIFICATION</scope>
</reference>
<sequence>MKRSHPSQKRYVPPKLKMARSGQGWQRLKMLPILLQPKSEASASRIKLLIHPGAFPSSSSSPHPSKEDRLSKTDICPISPYPKWLGVVVKAEEHDSVSYGLARGFSFSEHQIWTVIESKDLDLPAHKCFKKEGKMAESALSLAIQNLIPLCKSREGWHEQCSKDMGKTGIKKILDDIKKSGERYGFNAIEQSTSRNDAINDTWHDPRMASLFIDEVEVVGIKSHKDKLINWLIEGPSNCMVFSVVGLGGLGKTTLVKKVYDNDKVAPHFDCHAWTTVSQSYKMEELLRDTIKQFYKARKGFAPREIDIMKVPSLIEELRTYLHEQRYLVIFDDIWDTRLWDHLKFAFLDNDRGNRIIITTRNEDVAPSSNESLHYYVYKLPSLPSENALELFCKKAFQREGGQCPPDFVEFSHGIVERCGGLPLAIVAMGGLFSTKAKVVSQWSKVLDSLSSEFETNLRLRSITRILSFSYHDLPYNLKACLLYFGMFPEDCVINCARLTRLWIAEGFVKEKKGLTLEDIAQNYLNQLIHISLVQVDEEDFIGRIRRCRVHDMIHEVILSRSEELSFNLVSMTNYSNFQRIARRLSIQNNLNTRLQSITNSQTRSILISGVDEVPNFFLTSCFANFKLMKVMDCEGAPIDYIPKEVGNLFHLRYLSLRDTKVQTLPKSIGKLHNLKTLDLKGSLVSELPLEISRLHKLQYLAAYIENNYIVYNIAHRCAVKIPSGIGCLQSLQKLHKVEANSDALIAELGRLRQLRKLHIFDIKAENGIALCTMLEKMINLQSPRISAKSEEKVLEFQSMSSPLPLLRTLFLYGRLEKLPEWIPKLNFMVKMGLLWSRLMDDPLKVLQTLPNLMYLRLYDGYEGEQLHIERGGFQNLMFLGLENLGGLNRLIIDKGALPLLESLRIGPCPQLKEVPNGMRIFIWLNEMVEHTDVVNVDGYIVTFFLYPHAICFRSLMLSCCSHQSLPWPLQITLPTTHSKNFCQAHLYTLEGRILCHFIVQVALTASQA</sequence>
<evidence type="ECO:0000256" key="2">
    <source>
        <dbReference type="ARBA" id="ARBA00022821"/>
    </source>
</evidence>
<dbReference type="PANTHER" id="PTHR23155:SF1052">
    <property type="entry name" value="DISEASE RESISTANCE PROTEIN RPM1"/>
    <property type="match status" value="1"/>
</dbReference>
<dbReference type="Pfam" id="PF23559">
    <property type="entry name" value="WHD_DRP"/>
    <property type="match status" value="1"/>
</dbReference>
<feature type="domain" description="NB-ARC" evidence="3">
    <location>
        <begin position="222"/>
        <end position="400"/>
    </location>
</feature>
<feature type="domain" description="Disease resistance R13L4/SHOC-2-like LRR" evidence="5">
    <location>
        <begin position="622"/>
        <end position="907"/>
    </location>
</feature>
<dbReference type="InterPro" id="IPR027417">
    <property type="entry name" value="P-loop_NTPase"/>
</dbReference>
<dbReference type="FunFam" id="3.40.50.300:FF:001091">
    <property type="entry name" value="Probable disease resistance protein At1g61300"/>
    <property type="match status" value="1"/>
</dbReference>